<gene>
    <name evidence="2" type="ORF">DDJ31_13595</name>
    <name evidence="1" type="ORF">ELQ87_25670</name>
</gene>
<evidence type="ECO:0000313" key="4">
    <source>
        <dbReference type="Proteomes" id="UP000501753"/>
    </source>
</evidence>
<proteinExistence type="predicted"/>
<evidence type="ECO:0008006" key="5">
    <source>
        <dbReference type="Google" id="ProtNLM"/>
    </source>
</evidence>
<evidence type="ECO:0000313" key="3">
    <source>
        <dbReference type="Proteomes" id="UP000271291"/>
    </source>
</evidence>
<dbReference type="AlphaFoldDB" id="A0A3Q9KVY9"/>
<dbReference type="Proteomes" id="UP000271291">
    <property type="component" value="Chromosome"/>
</dbReference>
<dbReference type="Proteomes" id="UP000501753">
    <property type="component" value="Chromosome"/>
</dbReference>
<evidence type="ECO:0000313" key="1">
    <source>
        <dbReference type="EMBL" id="AZS87245.1"/>
    </source>
</evidence>
<dbReference type="RefSeq" id="WP_127180045.1">
    <property type="nucleotide sequence ID" value="NZ_CP029078.1"/>
</dbReference>
<organism evidence="1 3">
    <name type="scientific">Streptomyces griseoviridis</name>
    <dbReference type="NCBI Taxonomy" id="45398"/>
    <lineage>
        <taxon>Bacteria</taxon>
        <taxon>Bacillati</taxon>
        <taxon>Actinomycetota</taxon>
        <taxon>Actinomycetes</taxon>
        <taxon>Kitasatosporales</taxon>
        <taxon>Streptomycetaceae</taxon>
        <taxon>Streptomyces</taxon>
    </lineage>
</organism>
<reference evidence="2 4" key="1">
    <citation type="submission" date="2018-04" db="EMBL/GenBank/DDBJ databases">
        <title>Complete genome sequences of Streptomyces griseoviridis K61 and characterization of antagonistic properties of biological control agents.</title>
        <authorList>
            <person name="Mariita R.M."/>
            <person name="Sello J.K."/>
        </authorList>
    </citation>
    <scope>NUCLEOTIDE SEQUENCE [LARGE SCALE GENOMIC DNA]</scope>
    <source>
        <strain evidence="2 4">K61</strain>
    </source>
</reference>
<dbReference type="OrthoDB" id="4133089at2"/>
<protein>
    <recommendedName>
        <fullName evidence="5">Endonuclease/exonuclease/phosphatase family protein</fullName>
    </recommendedName>
</protein>
<dbReference type="SUPFAM" id="SSF56219">
    <property type="entry name" value="DNase I-like"/>
    <property type="match status" value="1"/>
</dbReference>
<dbReference type="EMBL" id="CP029078">
    <property type="protein sequence ID" value="QCN85902.1"/>
    <property type="molecule type" value="Genomic_DNA"/>
</dbReference>
<accession>A0A3Q9KVY9</accession>
<dbReference type="InterPro" id="IPR036691">
    <property type="entry name" value="Endo/exonu/phosph_ase_sf"/>
</dbReference>
<name>A0A3Q9KVY9_STRGD</name>
<keyword evidence="4" id="KW-1185">Reference proteome</keyword>
<dbReference type="EMBL" id="CP034687">
    <property type="protein sequence ID" value="AZS87245.1"/>
    <property type="molecule type" value="Genomic_DNA"/>
</dbReference>
<reference evidence="1 3" key="2">
    <citation type="submission" date="2018-12" db="EMBL/GenBank/DDBJ databases">
        <title>Streptomyces griseoviridis F1-27 complete genome.</title>
        <authorList>
            <person name="Mariita R.M."/>
            <person name="Sello J.K."/>
        </authorList>
    </citation>
    <scope>NUCLEOTIDE SEQUENCE [LARGE SCALE GENOMIC DNA]</scope>
    <source>
        <strain evidence="1 3">F1-27</strain>
    </source>
</reference>
<sequence length="285" mass="31660">MTGTDIRLLSWYLLNGGIDGADEECRRMKQLNFLSTLPQLDVLWLMETTGWEGQDDCRLADLHDATGLTPLGRVTSHVGDGYRALMFANGNRVQVETAGELERGAFHLGALRASVTIDGLPLLLLGARLSRSSGADRLREAHHLADYGQPSPPWPGNAILLMDTGTADDCDPEMTDREWEERVPRARQHHYRTVHPDGTLGGWDRGARRLLLNAGWRDPQSGLPQRTPSVGHWYANAAERLRLHADQAMVAGSGLHVTSYRTHDTPDLRRQSTHLPMSIDVRLAL</sequence>
<evidence type="ECO:0000313" key="2">
    <source>
        <dbReference type="EMBL" id="QCN85902.1"/>
    </source>
</evidence>
<dbReference type="KEGG" id="sgd:ELQ87_25670"/>